<dbReference type="EMBL" id="SRLA01000007">
    <property type="protein sequence ID" value="TGE03840.1"/>
    <property type="molecule type" value="Genomic_DNA"/>
</dbReference>
<name>A0A4Z0NYW2_9BACT</name>
<proteinExistence type="predicted"/>
<protein>
    <submittedName>
        <fullName evidence="1">Uncharacterized protein</fullName>
    </submittedName>
</protein>
<dbReference type="OrthoDB" id="669345at2"/>
<evidence type="ECO:0000313" key="1">
    <source>
        <dbReference type="EMBL" id="TGE03840.1"/>
    </source>
</evidence>
<comment type="caution">
    <text evidence="1">The sequence shown here is derived from an EMBL/GenBank/DDBJ whole genome shotgun (WGS) entry which is preliminary data.</text>
</comment>
<dbReference type="AlphaFoldDB" id="A0A4Z0NYW2"/>
<evidence type="ECO:0000313" key="2">
    <source>
        <dbReference type="Proteomes" id="UP000298337"/>
    </source>
</evidence>
<organism evidence="1 2">
    <name type="scientific">Hymenobacter fodinae</name>
    <dbReference type="NCBI Taxonomy" id="2510796"/>
    <lineage>
        <taxon>Bacteria</taxon>
        <taxon>Pseudomonadati</taxon>
        <taxon>Bacteroidota</taxon>
        <taxon>Cytophagia</taxon>
        <taxon>Cytophagales</taxon>
        <taxon>Hymenobacteraceae</taxon>
        <taxon>Hymenobacter</taxon>
    </lineage>
</organism>
<sequence length="246" mass="26849">MALSLQADAFIDTIKLPDSNHRLVRARGGDIPQSSEVSGIEVRLSQVLIKDNGTETIWPFPGYADVYVLIVVLDNLTKEPQTLTLQGFAGVDDHESLPVDRTAYFWKKETDSSPAPSQIHVLLSVLKSKNKLRNTGKVLAHVKENPEYTSLIAQIGKAVAGPTGVAVDLLLQVGTVVGSILERVEDKPLFTQVISFTDLNGNFDSLGKTTHSQQNNNVETVLTLTIRDRKREAMMAKSVNEVTASA</sequence>
<dbReference type="RefSeq" id="WP_135436941.1">
    <property type="nucleotide sequence ID" value="NZ_SRLA01000007.1"/>
</dbReference>
<reference evidence="1 2" key="1">
    <citation type="submission" date="2019-04" db="EMBL/GenBank/DDBJ databases">
        <authorList>
            <person name="Feng G."/>
            <person name="Zhang J."/>
            <person name="Zhu H."/>
        </authorList>
    </citation>
    <scope>NUCLEOTIDE SEQUENCE [LARGE SCALE GENOMIC DNA]</scope>
    <source>
        <strain evidence="1 2">92R-1</strain>
    </source>
</reference>
<gene>
    <name evidence="1" type="ORF">EU556_24855</name>
</gene>
<accession>A0A4Z0NYW2</accession>
<dbReference type="Proteomes" id="UP000298337">
    <property type="component" value="Unassembled WGS sequence"/>
</dbReference>
<keyword evidence="2" id="KW-1185">Reference proteome</keyword>